<dbReference type="HOGENOM" id="CLU_2542954_0_0_1"/>
<keyword evidence="2" id="KW-1185">Reference proteome</keyword>
<dbReference type="KEGG" id="lbc:LACBIDRAFT_302817"/>
<dbReference type="InParanoid" id="B0DID4"/>
<dbReference type="Proteomes" id="UP000001194">
    <property type="component" value="Unassembled WGS sequence"/>
</dbReference>
<sequence>MRIITQIYEMLGTAVFIWCSNMWGKLKSILRKLSYSELSPEFARHCALSLTYNIQLPGRQKSIHRKLKYSMSSSSIFMFVALN</sequence>
<name>B0DID4_LACBS</name>
<dbReference type="RefSeq" id="XP_001883650.1">
    <property type="nucleotide sequence ID" value="XM_001883615.1"/>
</dbReference>
<gene>
    <name evidence="1" type="ORF">LACBIDRAFT_302817</name>
</gene>
<organism evidence="2">
    <name type="scientific">Laccaria bicolor (strain S238N-H82 / ATCC MYA-4686)</name>
    <name type="common">Bicoloured deceiver</name>
    <name type="synonym">Laccaria laccata var. bicolor</name>
    <dbReference type="NCBI Taxonomy" id="486041"/>
    <lineage>
        <taxon>Eukaryota</taxon>
        <taxon>Fungi</taxon>
        <taxon>Dikarya</taxon>
        <taxon>Basidiomycota</taxon>
        <taxon>Agaricomycotina</taxon>
        <taxon>Agaricomycetes</taxon>
        <taxon>Agaricomycetidae</taxon>
        <taxon>Agaricales</taxon>
        <taxon>Agaricineae</taxon>
        <taxon>Hydnangiaceae</taxon>
        <taxon>Laccaria</taxon>
    </lineage>
</organism>
<evidence type="ECO:0000313" key="2">
    <source>
        <dbReference type="Proteomes" id="UP000001194"/>
    </source>
</evidence>
<evidence type="ECO:0000313" key="1">
    <source>
        <dbReference type="EMBL" id="EDR05546.1"/>
    </source>
</evidence>
<proteinExistence type="predicted"/>
<protein>
    <submittedName>
        <fullName evidence="1">Predicted protein</fullName>
    </submittedName>
</protein>
<accession>B0DID4</accession>
<dbReference type="AlphaFoldDB" id="B0DID4"/>
<dbReference type="EMBL" id="DS547112">
    <property type="protein sequence ID" value="EDR05546.1"/>
    <property type="molecule type" value="Genomic_DNA"/>
</dbReference>
<dbReference type="GeneID" id="6079467"/>
<reference evidence="1 2" key="1">
    <citation type="journal article" date="2008" name="Nature">
        <title>The genome of Laccaria bicolor provides insights into mycorrhizal symbiosis.</title>
        <authorList>
            <person name="Martin F."/>
            <person name="Aerts A."/>
            <person name="Ahren D."/>
            <person name="Brun A."/>
            <person name="Danchin E.G.J."/>
            <person name="Duchaussoy F."/>
            <person name="Gibon J."/>
            <person name="Kohler A."/>
            <person name="Lindquist E."/>
            <person name="Pereda V."/>
            <person name="Salamov A."/>
            <person name="Shapiro H.J."/>
            <person name="Wuyts J."/>
            <person name="Blaudez D."/>
            <person name="Buee M."/>
            <person name="Brokstein P."/>
            <person name="Canbaeck B."/>
            <person name="Cohen D."/>
            <person name="Courty P.E."/>
            <person name="Coutinho P.M."/>
            <person name="Delaruelle C."/>
            <person name="Detter J.C."/>
            <person name="Deveau A."/>
            <person name="DiFazio S."/>
            <person name="Duplessis S."/>
            <person name="Fraissinet-Tachet L."/>
            <person name="Lucic E."/>
            <person name="Frey-Klett P."/>
            <person name="Fourrey C."/>
            <person name="Feussner I."/>
            <person name="Gay G."/>
            <person name="Grimwood J."/>
            <person name="Hoegger P.J."/>
            <person name="Jain P."/>
            <person name="Kilaru S."/>
            <person name="Labbe J."/>
            <person name="Lin Y.C."/>
            <person name="Legue V."/>
            <person name="Le Tacon F."/>
            <person name="Marmeisse R."/>
            <person name="Melayah D."/>
            <person name="Montanini B."/>
            <person name="Muratet M."/>
            <person name="Nehls U."/>
            <person name="Niculita-Hirzel H."/>
            <person name="Oudot-Le Secq M.P."/>
            <person name="Peter M."/>
            <person name="Quesneville H."/>
            <person name="Rajashekar B."/>
            <person name="Reich M."/>
            <person name="Rouhier N."/>
            <person name="Schmutz J."/>
            <person name="Yin T."/>
            <person name="Chalot M."/>
            <person name="Henrissat B."/>
            <person name="Kuees U."/>
            <person name="Lucas S."/>
            <person name="Van de Peer Y."/>
            <person name="Podila G.K."/>
            <person name="Polle A."/>
            <person name="Pukkila P.J."/>
            <person name="Richardson P.M."/>
            <person name="Rouze P."/>
            <person name="Sanders I.R."/>
            <person name="Stajich J.E."/>
            <person name="Tunlid A."/>
            <person name="Tuskan G."/>
            <person name="Grigoriev I.V."/>
        </authorList>
    </citation>
    <scope>NUCLEOTIDE SEQUENCE [LARGE SCALE GENOMIC DNA]</scope>
    <source>
        <strain evidence="2">S238N-H82 / ATCC MYA-4686</strain>
    </source>
</reference>